<dbReference type="AlphaFoldDB" id="A0A815CUW9"/>
<dbReference type="EMBL" id="CAJNOT010002149">
    <property type="protein sequence ID" value="CAF1288800.1"/>
    <property type="molecule type" value="Genomic_DNA"/>
</dbReference>
<evidence type="ECO:0000313" key="2">
    <source>
        <dbReference type="EMBL" id="CAF4043324.1"/>
    </source>
</evidence>
<gene>
    <name evidence="2" type="ORF">JBS370_LOCUS28623</name>
    <name evidence="1" type="ORF">ZHD862_LOCUS27335</name>
</gene>
<dbReference type="Proteomes" id="UP000663864">
    <property type="component" value="Unassembled WGS sequence"/>
</dbReference>
<sequence length="154" mass="17794">MAAASNNNSGRGRLLHVGFMVPLNELMLENEALERELSHLNFRYNIYSAVLFYKTSNQDALHGWFEQRKRSDRTGYLRAFYSNKKGDAIIEMDVDGLFGERKSFVERIQVSCFPYKYDADAGFIECEAFTAFKKEQTQKKDVLQSNQNEKPVVT</sequence>
<name>A0A815CUW9_9BILA</name>
<reference evidence="1" key="1">
    <citation type="submission" date="2021-02" db="EMBL/GenBank/DDBJ databases">
        <authorList>
            <person name="Nowell W R."/>
        </authorList>
    </citation>
    <scope>NUCLEOTIDE SEQUENCE</scope>
</reference>
<dbReference type="EMBL" id="CAJOBD010005808">
    <property type="protein sequence ID" value="CAF4043324.1"/>
    <property type="molecule type" value="Genomic_DNA"/>
</dbReference>
<comment type="caution">
    <text evidence="1">The sequence shown here is derived from an EMBL/GenBank/DDBJ whole genome shotgun (WGS) entry which is preliminary data.</text>
</comment>
<proteinExistence type="predicted"/>
<evidence type="ECO:0000313" key="3">
    <source>
        <dbReference type="Proteomes" id="UP000663864"/>
    </source>
</evidence>
<accession>A0A815CUW9</accession>
<evidence type="ECO:0000313" key="1">
    <source>
        <dbReference type="EMBL" id="CAF1288800.1"/>
    </source>
</evidence>
<organism evidence="1 3">
    <name type="scientific">Rotaria sordida</name>
    <dbReference type="NCBI Taxonomy" id="392033"/>
    <lineage>
        <taxon>Eukaryota</taxon>
        <taxon>Metazoa</taxon>
        <taxon>Spiralia</taxon>
        <taxon>Gnathifera</taxon>
        <taxon>Rotifera</taxon>
        <taxon>Eurotatoria</taxon>
        <taxon>Bdelloidea</taxon>
        <taxon>Philodinida</taxon>
        <taxon>Philodinidae</taxon>
        <taxon>Rotaria</taxon>
    </lineage>
</organism>
<dbReference type="Proteomes" id="UP000663836">
    <property type="component" value="Unassembled WGS sequence"/>
</dbReference>
<protein>
    <submittedName>
        <fullName evidence="1">Uncharacterized protein</fullName>
    </submittedName>
</protein>